<dbReference type="AlphaFoldDB" id="A0A6J4SS10"/>
<organism evidence="2">
    <name type="scientific">uncultured Sphingomonadaceae bacterium</name>
    <dbReference type="NCBI Taxonomy" id="169976"/>
    <lineage>
        <taxon>Bacteria</taxon>
        <taxon>Pseudomonadati</taxon>
        <taxon>Pseudomonadota</taxon>
        <taxon>Alphaproteobacteria</taxon>
        <taxon>Sphingomonadales</taxon>
        <taxon>Sphingomonadaceae</taxon>
        <taxon>environmental samples</taxon>
    </lineage>
</organism>
<evidence type="ECO:0000256" key="1">
    <source>
        <dbReference type="SAM" id="MobiDB-lite"/>
    </source>
</evidence>
<reference evidence="2" key="1">
    <citation type="submission" date="2020-02" db="EMBL/GenBank/DDBJ databases">
        <authorList>
            <person name="Meier V. D."/>
        </authorList>
    </citation>
    <scope>NUCLEOTIDE SEQUENCE</scope>
    <source>
        <strain evidence="2">AVDCRST_MAG91</strain>
    </source>
</reference>
<name>A0A6J4SS10_9SPHN</name>
<protein>
    <submittedName>
        <fullName evidence="2">Uncharacterized protein</fullName>
    </submittedName>
</protein>
<accession>A0A6J4SS10</accession>
<proteinExistence type="predicted"/>
<evidence type="ECO:0000313" key="2">
    <source>
        <dbReference type="EMBL" id="CAA9503738.1"/>
    </source>
</evidence>
<feature type="region of interest" description="Disordered" evidence="1">
    <location>
        <begin position="22"/>
        <end position="44"/>
    </location>
</feature>
<sequence length="44" mass="4743">MNNQSNARIENKRAWVRPTLQRIEAGSAESQRSAVGDGSGNQAS</sequence>
<gene>
    <name evidence="2" type="ORF">AVDCRST_MAG91-1216</name>
</gene>
<dbReference type="EMBL" id="CADCVX010000252">
    <property type="protein sequence ID" value="CAA9503738.1"/>
    <property type="molecule type" value="Genomic_DNA"/>
</dbReference>